<dbReference type="OrthoDB" id="722566at2759"/>
<organism evidence="1 2">
    <name type="scientific">Gossypium australe</name>
    <dbReference type="NCBI Taxonomy" id="47621"/>
    <lineage>
        <taxon>Eukaryota</taxon>
        <taxon>Viridiplantae</taxon>
        <taxon>Streptophyta</taxon>
        <taxon>Embryophyta</taxon>
        <taxon>Tracheophyta</taxon>
        <taxon>Spermatophyta</taxon>
        <taxon>Magnoliopsida</taxon>
        <taxon>eudicotyledons</taxon>
        <taxon>Gunneridae</taxon>
        <taxon>Pentapetalae</taxon>
        <taxon>rosids</taxon>
        <taxon>malvids</taxon>
        <taxon>Malvales</taxon>
        <taxon>Malvaceae</taxon>
        <taxon>Malvoideae</taxon>
        <taxon>Gossypium</taxon>
    </lineage>
</organism>
<reference evidence="2" key="1">
    <citation type="journal article" date="2019" name="Plant Biotechnol. J.">
        <title>Genome sequencing of the Australian wild diploid species Gossypium australe highlights disease resistance and delayed gland morphogenesis.</title>
        <authorList>
            <person name="Cai Y."/>
            <person name="Cai X."/>
            <person name="Wang Q."/>
            <person name="Wang P."/>
            <person name="Zhang Y."/>
            <person name="Cai C."/>
            <person name="Xu Y."/>
            <person name="Wang K."/>
            <person name="Zhou Z."/>
            <person name="Wang C."/>
            <person name="Geng S."/>
            <person name="Li B."/>
            <person name="Dong Q."/>
            <person name="Hou Y."/>
            <person name="Wang H."/>
            <person name="Ai P."/>
            <person name="Liu Z."/>
            <person name="Yi F."/>
            <person name="Sun M."/>
            <person name="An G."/>
            <person name="Cheng J."/>
            <person name="Zhang Y."/>
            <person name="Shi Q."/>
            <person name="Xie Y."/>
            <person name="Shi X."/>
            <person name="Chang Y."/>
            <person name="Huang F."/>
            <person name="Chen Y."/>
            <person name="Hong S."/>
            <person name="Mi L."/>
            <person name="Sun Q."/>
            <person name="Zhang L."/>
            <person name="Zhou B."/>
            <person name="Peng R."/>
            <person name="Zhang X."/>
            <person name="Liu F."/>
        </authorList>
    </citation>
    <scope>NUCLEOTIDE SEQUENCE [LARGE SCALE GENOMIC DNA]</scope>
    <source>
        <strain evidence="2">cv. PA1801</strain>
    </source>
</reference>
<evidence type="ECO:0000313" key="2">
    <source>
        <dbReference type="Proteomes" id="UP000325315"/>
    </source>
</evidence>
<dbReference type="PANTHER" id="PTHR31482">
    <property type="entry name" value="ESTS AU081301(E20138)"/>
    <property type="match status" value="1"/>
</dbReference>
<dbReference type="PANTHER" id="PTHR31482:SF2">
    <property type="entry name" value="F-BOX DOMAIN-CONTAINING PROTEIN"/>
    <property type="match status" value="1"/>
</dbReference>
<keyword evidence="2" id="KW-1185">Reference proteome</keyword>
<dbReference type="AlphaFoldDB" id="A0A5B6X935"/>
<gene>
    <name evidence="1" type="ORF">EPI10_033337</name>
</gene>
<name>A0A5B6X935_9ROSI</name>
<sequence>MSCAVVLVPKYESFSLCHNFHQHVDNFYISRIFMANHTEKNPMSPVDSVCLLIWNLSAVWGWNGCSTLFFIPTELKCPTSRLTSALISYPFSINIKKKEKDTVVLEFNQYTAGSRWRRATINRKEHREEGNEADGFYGGIRKLCNEEEISTWKRLWPSEILE</sequence>
<proteinExistence type="predicted"/>
<evidence type="ECO:0000313" key="1">
    <source>
        <dbReference type="EMBL" id="KAA3489762.1"/>
    </source>
</evidence>
<dbReference type="Proteomes" id="UP000325315">
    <property type="component" value="Unassembled WGS sequence"/>
</dbReference>
<dbReference type="EMBL" id="SMMG02000001">
    <property type="protein sequence ID" value="KAA3489762.1"/>
    <property type="molecule type" value="Genomic_DNA"/>
</dbReference>
<comment type="caution">
    <text evidence="1">The sequence shown here is derived from an EMBL/GenBank/DDBJ whole genome shotgun (WGS) entry which is preliminary data.</text>
</comment>
<protein>
    <submittedName>
        <fullName evidence="1">F-box protein</fullName>
    </submittedName>
</protein>
<accession>A0A5B6X935</accession>